<gene>
    <name evidence="2" type="ORF">D8Y22_13655</name>
</gene>
<dbReference type="Proteomes" id="UP000318864">
    <property type="component" value="Unassembled WGS sequence"/>
</dbReference>
<protein>
    <submittedName>
        <fullName evidence="2">ATP-binding protein</fullName>
    </submittedName>
</protein>
<reference evidence="2 3" key="1">
    <citation type="submission" date="2018-10" db="EMBL/GenBank/DDBJ databases">
        <title>Natronolimnobius sp. XQ-INN 246 isolated from Inner Mongolia Autonomous Region of China.</title>
        <authorList>
            <person name="Xue Q."/>
        </authorList>
    </citation>
    <scope>NUCLEOTIDE SEQUENCE [LARGE SCALE GENOMIC DNA]</scope>
    <source>
        <strain evidence="2 3">XQ-INN 246</strain>
    </source>
</reference>
<dbReference type="GO" id="GO:0005524">
    <property type="term" value="F:ATP binding"/>
    <property type="evidence" value="ECO:0007669"/>
    <property type="project" value="UniProtKB-KW"/>
</dbReference>
<accession>A0A4S3TJN9</accession>
<dbReference type="AlphaFoldDB" id="A0A4S3TJN9"/>
<dbReference type="RefSeq" id="WP_141465241.1">
    <property type="nucleotide sequence ID" value="NZ_RBZW01000035.1"/>
</dbReference>
<dbReference type="Gene3D" id="3.30.565.10">
    <property type="entry name" value="Histidine kinase-like ATPase, C-terminal domain"/>
    <property type="match status" value="1"/>
</dbReference>
<dbReference type="InterPro" id="IPR052957">
    <property type="entry name" value="Auxin_embryo_med"/>
</dbReference>
<dbReference type="EMBL" id="RBZW01000035">
    <property type="protein sequence ID" value="THE64272.1"/>
    <property type="molecule type" value="Genomic_DNA"/>
</dbReference>
<dbReference type="PANTHER" id="PTHR32387:SF0">
    <property type="entry name" value="PROTEIN NO VEIN"/>
    <property type="match status" value="1"/>
</dbReference>
<keyword evidence="2" id="KW-0067">ATP-binding</keyword>
<evidence type="ECO:0000259" key="1">
    <source>
        <dbReference type="Pfam" id="PF25794"/>
    </source>
</evidence>
<keyword evidence="2" id="KW-0547">Nucleotide-binding</keyword>
<name>A0A4S3TJN9_9EURY</name>
<dbReference type="InterPro" id="IPR036890">
    <property type="entry name" value="HATPase_C_sf"/>
</dbReference>
<evidence type="ECO:0000313" key="2">
    <source>
        <dbReference type="EMBL" id="THE64272.1"/>
    </source>
</evidence>
<dbReference type="NCBIfam" id="NF047352">
    <property type="entry name" value="P_loop_sacsin"/>
    <property type="match status" value="1"/>
</dbReference>
<proteinExistence type="predicted"/>
<dbReference type="SUPFAM" id="SSF55874">
    <property type="entry name" value="ATPase domain of HSP90 chaperone/DNA topoisomerase II/histidine kinase"/>
    <property type="match status" value="1"/>
</dbReference>
<comment type="caution">
    <text evidence="2">The sequence shown here is derived from an EMBL/GenBank/DDBJ whole genome shotgun (WGS) entry which is preliminary data.</text>
</comment>
<keyword evidence="3" id="KW-1185">Reference proteome</keyword>
<feature type="domain" description="Sacsin/Nov" evidence="1">
    <location>
        <begin position="75"/>
        <end position="133"/>
    </location>
</feature>
<dbReference type="OrthoDB" id="350272at2157"/>
<dbReference type="Pfam" id="PF25794">
    <property type="entry name" value="SACS"/>
    <property type="match status" value="1"/>
</dbReference>
<dbReference type="PANTHER" id="PTHR32387">
    <property type="entry name" value="WU:FJ29H11"/>
    <property type="match status" value="1"/>
</dbReference>
<dbReference type="InterPro" id="IPR058210">
    <property type="entry name" value="SACS/Nov_dom"/>
</dbReference>
<evidence type="ECO:0000313" key="3">
    <source>
        <dbReference type="Proteomes" id="UP000318864"/>
    </source>
</evidence>
<sequence>MSITSTEQVFIESLQEEKLGLSESFTRSLDLLATGLFTRQGQFFYELIQNAEDCTKEGEETTIEIILRPDAVIFRNNGEQFSKEDIRNLCDVGRTQKKSQDENIGFWGIGFKSVFRVTDSPHVLSGEYQFKFDREYWQDDGVDRTLDEIPWRVTPIWVPDSPVESSDDWNTFHLPYIDDSYKQRVLEGVDQLENRLLLFLEDIKEIRVVDELEDEVDRSREMAVTSRSEELEGRLIELKSNERWWVYENVFEVPERVSNDKVTRERKRENIDARPARIALKVDEDGNLDHLTEGSVHASVFSFLPIQGLTSGMPFMIDADLLTGAGRTKPHEGAAWNSWMMEEIGETLIPNAIDQLKNHDIWKSQFQKALLPSERPKGNLFRTLDTAIMETARQSEIIPTANGSWVTPDSAIHPVGDSREQVREVLSVEDLRELTDRELTDENLVFLKRLLRDRLAIRELGTDSEDLPDSGTNFAELATNEDWLGKKATSKETPWFRSFYELLNETQGFDEDLKERKIVYTDSGLDLPSDVYLSFSPDVEEIIAEMNAEEVFPTISGAITDSSSAKNFLERLDIDTVGAQDLADDLVDHPEMLEAMADEEDVTEWFRELYVALSNSGQADRLSEVPIVFTGESVVRPASDTSSVLLPAESERVSEILNTVGSSLTDVNTVPASIIDPDEGGDEAAKSFLSSLGINQVAPDWVAQDKLLPKITVSDEWEKEDEWPLDTSSLITYTGVVNAELDAEQIDEEIVALTNDNDVKPISEVYLSPTYSAAYDTTSLLDDPVVNSTYLRCEYGGGWGSFFIATGIQSEASASALQDALSNLKDVDIDAEAELKNIYPEITEDIGTEIDADELELLTEANDFGKSEGLFIPDEPVARRVFDDEHFVWLPENGESQDECRVGAQHLGIPSAADDFERHLERGDPIDEVVDNEVEQRIQNYWGRVSSDVPELSSDAPEIVWIEQVRSRYILGDHSKPQTANRCSYYDGDTLYLTREFGHRWDDLATTLLENVDIDVEPSEISSKFVPSVEDAAISEVIKYETKRGREAKGIREDQEEHKGYDVFCLVLPPNDDSLRRSHGYLPSD</sequence>
<organism evidence="2 3">
    <name type="scientific">Salinadaptatus halalkaliphilus</name>
    <dbReference type="NCBI Taxonomy" id="2419781"/>
    <lineage>
        <taxon>Archaea</taxon>
        <taxon>Methanobacteriati</taxon>
        <taxon>Methanobacteriota</taxon>
        <taxon>Stenosarchaea group</taxon>
        <taxon>Halobacteria</taxon>
        <taxon>Halobacteriales</taxon>
        <taxon>Natrialbaceae</taxon>
        <taxon>Salinadaptatus</taxon>
    </lineage>
</organism>